<dbReference type="GO" id="GO:0071949">
    <property type="term" value="F:FAD binding"/>
    <property type="evidence" value="ECO:0007669"/>
    <property type="project" value="InterPro"/>
</dbReference>
<dbReference type="NCBIfam" id="NF004829">
    <property type="entry name" value="PRK06183.1-3"/>
    <property type="match status" value="1"/>
</dbReference>
<keyword evidence="5" id="KW-1185">Reference proteome</keyword>
<evidence type="ECO:0000313" key="5">
    <source>
        <dbReference type="Proteomes" id="UP000199699"/>
    </source>
</evidence>
<dbReference type="SUPFAM" id="SSF51905">
    <property type="entry name" value="FAD/NAD(P)-binding domain"/>
    <property type="match status" value="1"/>
</dbReference>
<dbReference type="PANTHER" id="PTHR43476:SF3">
    <property type="entry name" value="FAD-BINDING MONOOXYGENASE"/>
    <property type="match status" value="1"/>
</dbReference>
<dbReference type="EMBL" id="FMHT01000003">
    <property type="protein sequence ID" value="SCL14156.1"/>
    <property type="molecule type" value="Genomic_DNA"/>
</dbReference>
<dbReference type="GO" id="GO:0008688">
    <property type="term" value="F:3-(3-hydroxyphenyl)propionate hydroxylase activity"/>
    <property type="evidence" value="ECO:0007669"/>
    <property type="project" value="TreeGrafter"/>
</dbReference>
<dbReference type="Gene3D" id="3.50.50.60">
    <property type="entry name" value="FAD/NAD(P)-binding domain"/>
    <property type="match status" value="1"/>
</dbReference>
<feature type="domain" description="FAD-binding" evidence="3">
    <location>
        <begin position="2"/>
        <end position="341"/>
    </location>
</feature>
<dbReference type="PRINTS" id="PR00420">
    <property type="entry name" value="RNGMNOXGNASE"/>
</dbReference>
<evidence type="ECO:0000256" key="2">
    <source>
        <dbReference type="SAM" id="MobiDB-lite"/>
    </source>
</evidence>
<proteinExistence type="predicted"/>
<dbReference type="Proteomes" id="UP000199699">
    <property type="component" value="Unassembled WGS sequence"/>
</dbReference>
<feature type="compositionally biased region" description="Polar residues" evidence="2">
    <location>
        <begin position="462"/>
        <end position="479"/>
    </location>
</feature>
<sequence length="559" mass="59914">MTDVLIVGYGPVGQVAAILLARRGFTVRVVEKWATPYNMPRAVSYDGEASRILAACDLGDTLDPVCELSGEYTWKNGFGRTLLHVKAAENGPAGWPDSISFYQPGLEARLAARGAALPGIEVLRGCEVTAMTDRGDGVDVTAVDTDGGVHAFTAAWVLGCDGANSFVRRWMNATVTDLGFTHDWLVCDVVLNEPHEFKPNNLQICDPARPRTAVSAGPGYRRWEFMRVPGETLEEFRSEASAWRLLGLFDITPDTARLDRYGVYTTQACSADTWRRGRVFLAGDAAHVMPPFLGQGMSSGFRDVVNLAWKLDLVHRGIADDTLLDTYEVERRAHVQHAIRMSIDSGTVICETDPKKAAGRDAVMLAALRRRTQQRHARSLREAIVDGVLHRDADGSPAPHAGQPAAQGRVATAGRTGRFDDVVGTGFVLITRVDLPLDPDAAAFLAALGTRRVTVHPADPSSAGQTSGDASSASLTSGDATAAGRSADDVTTDGPVDGDAIIDVVDLDGVHLTWLAEADADAVLVRPDFYVFGVATGPDALAALVDDLRQQVRARALHP</sequence>
<gene>
    <name evidence="4" type="ORF">GA0070616_0359</name>
</gene>
<reference evidence="4 5" key="1">
    <citation type="submission" date="2016-06" db="EMBL/GenBank/DDBJ databases">
        <authorList>
            <person name="Kjaerup R.B."/>
            <person name="Dalgaard T.S."/>
            <person name="Juul-Madsen H.R."/>
        </authorList>
    </citation>
    <scope>NUCLEOTIDE SEQUENCE [LARGE SCALE GENOMIC DNA]</scope>
    <source>
        <strain evidence="4 5">DSM 43818</strain>
    </source>
</reference>
<dbReference type="InterPro" id="IPR050631">
    <property type="entry name" value="PheA/TfdB_FAD_monoxygenase"/>
</dbReference>
<dbReference type="PANTHER" id="PTHR43476">
    <property type="entry name" value="3-(3-HYDROXY-PHENYL)PROPIONATE/3-HYDROXYCINNAMIC ACID HYDROXYLASE"/>
    <property type="match status" value="1"/>
</dbReference>
<evidence type="ECO:0000256" key="1">
    <source>
        <dbReference type="ARBA" id="ARBA00023002"/>
    </source>
</evidence>
<protein>
    <submittedName>
        <fullName evidence="4">Flavoprotein hydroxylase</fullName>
    </submittedName>
</protein>
<dbReference type="GO" id="GO:0019622">
    <property type="term" value="P:3-(3-hydroxy)phenylpropionate catabolic process"/>
    <property type="evidence" value="ECO:0007669"/>
    <property type="project" value="TreeGrafter"/>
</dbReference>
<dbReference type="InterPro" id="IPR002938">
    <property type="entry name" value="FAD-bd"/>
</dbReference>
<keyword evidence="1" id="KW-0560">Oxidoreductase</keyword>
<evidence type="ECO:0000259" key="3">
    <source>
        <dbReference type="Pfam" id="PF01494"/>
    </source>
</evidence>
<dbReference type="AlphaFoldDB" id="A0A1C6RAJ6"/>
<evidence type="ECO:0000313" key="4">
    <source>
        <dbReference type="EMBL" id="SCL14156.1"/>
    </source>
</evidence>
<dbReference type="OrthoDB" id="3647401at2"/>
<dbReference type="Gene3D" id="3.30.70.2450">
    <property type="match status" value="1"/>
</dbReference>
<dbReference type="Pfam" id="PF01494">
    <property type="entry name" value="FAD_binding_3"/>
    <property type="match status" value="1"/>
</dbReference>
<feature type="compositionally biased region" description="Low complexity" evidence="2">
    <location>
        <begin position="397"/>
        <end position="408"/>
    </location>
</feature>
<feature type="region of interest" description="Disordered" evidence="2">
    <location>
        <begin position="456"/>
        <end position="493"/>
    </location>
</feature>
<feature type="region of interest" description="Disordered" evidence="2">
    <location>
        <begin position="391"/>
        <end position="413"/>
    </location>
</feature>
<dbReference type="InterPro" id="IPR036188">
    <property type="entry name" value="FAD/NAD-bd_sf"/>
</dbReference>
<accession>A0A1C6RAJ6</accession>
<dbReference type="STRING" id="145857.GA0070616_0359"/>
<organism evidence="4 5">
    <name type="scientific">Micromonospora nigra</name>
    <dbReference type="NCBI Taxonomy" id="145857"/>
    <lineage>
        <taxon>Bacteria</taxon>
        <taxon>Bacillati</taxon>
        <taxon>Actinomycetota</taxon>
        <taxon>Actinomycetes</taxon>
        <taxon>Micromonosporales</taxon>
        <taxon>Micromonosporaceae</taxon>
        <taxon>Micromonospora</taxon>
    </lineage>
</organism>
<name>A0A1C6RAJ6_9ACTN</name>